<keyword evidence="7" id="KW-1185">Reference proteome</keyword>
<keyword evidence="5" id="KW-0732">Signal</keyword>
<dbReference type="GO" id="GO:0046872">
    <property type="term" value="F:metal ion binding"/>
    <property type="evidence" value="ECO:0007669"/>
    <property type="project" value="UniProtKB-KW"/>
</dbReference>
<evidence type="ECO:0000313" key="6">
    <source>
        <dbReference type="EMBL" id="CEL59856.1"/>
    </source>
</evidence>
<protein>
    <submittedName>
        <fullName evidence="6">Agmatinase</fullName>
        <ecNumber evidence="6">3.5.3.11</ecNumber>
    </submittedName>
</protein>
<dbReference type="GO" id="GO:0008783">
    <property type="term" value="F:agmatinase activity"/>
    <property type="evidence" value="ECO:0007669"/>
    <property type="project" value="UniProtKB-EC"/>
</dbReference>
<comment type="similarity">
    <text evidence="1">Belongs to the arginase family. Agmatinase subfamily.</text>
</comment>
<gene>
    <name evidence="6" type="ORF">RSOLAG1IB_03790</name>
</gene>
<dbReference type="STRING" id="1108050.A0A0B7FPE9"/>
<evidence type="ECO:0000256" key="1">
    <source>
        <dbReference type="ARBA" id="ARBA00009227"/>
    </source>
</evidence>
<keyword evidence="3 4" id="KW-0378">Hydrolase</keyword>
<reference evidence="6 7" key="1">
    <citation type="submission" date="2014-11" db="EMBL/GenBank/DDBJ databases">
        <authorList>
            <person name="Wibberg Daniel"/>
        </authorList>
    </citation>
    <scope>NUCLEOTIDE SEQUENCE [LARGE SCALE GENOMIC DNA]</scope>
    <source>
        <strain evidence="6">Rhizoctonia solani AG1-IB 7/3/14</strain>
    </source>
</reference>
<dbReference type="Gene3D" id="3.40.800.10">
    <property type="entry name" value="Ureohydrolase domain"/>
    <property type="match status" value="1"/>
</dbReference>
<feature type="signal peptide" evidence="5">
    <location>
        <begin position="1"/>
        <end position="18"/>
    </location>
</feature>
<dbReference type="PANTHER" id="PTHR11358">
    <property type="entry name" value="ARGINASE/AGMATINASE"/>
    <property type="match status" value="1"/>
</dbReference>
<dbReference type="PANTHER" id="PTHR11358:SF26">
    <property type="entry name" value="GUANIDINO ACID HYDROLASE, MITOCHONDRIAL"/>
    <property type="match status" value="1"/>
</dbReference>
<evidence type="ECO:0000256" key="2">
    <source>
        <dbReference type="ARBA" id="ARBA00022723"/>
    </source>
</evidence>
<dbReference type="AlphaFoldDB" id="A0A0B7FPE9"/>
<name>A0A0B7FPE9_THACB</name>
<evidence type="ECO:0000256" key="5">
    <source>
        <dbReference type="SAM" id="SignalP"/>
    </source>
</evidence>
<keyword evidence="2" id="KW-0479">Metal-binding</keyword>
<feature type="chain" id="PRO_5002130710" evidence="5">
    <location>
        <begin position="19"/>
        <end position="404"/>
    </location>
</feature>
<proteinExistence type="inferred from homology"/>
<dbReference type="Pfam" id="PF00491">
    <property type="entry name" value="Arginase"/>
    <property type="match status" value="1"/>
</dbReference>
<dbReference type="CDD" id="cd11592">
    <property type="entry name" value="Agmatinase_PAH"/>
    <property type="match status" value="1"/>
</dbReference>
<sequence length="404" mass="44008">MRLTTCALLAITFTGAQAHLGHNENSQSPLGSGEGFKTWADKYGSQFDMSFSGPLSFAHLPYTKCLEAENERHLFDIAILGMPFDSAVSYRPGARFGPYGIRSGSRRISPTRGYTTAWGYNPYKQDMVIQDCGDVPIVPFDMQHAMDQMQTAYSTLIKREAPTQSGLTFDSIAKLANDGKAHPRIITLGGDHAVILPILRSLHEVYGEIAVVHFDSHLDTWPILGYYGINDSSVITHGTMFWTAMTEGLIAKGNSIHAGIRCKMTGIQDIEHDQDVGFSMITTDDIDQLGADGIAHKIREHVGDKPVYLSLDIDVIDPALAPATGTPEPGGWTTREVKRILRGLTGLNVIGADVVEVAPAYDTNAETTALVAADIVHEMLSIMIGKEPAIVQRVDKKPGTRVEL</sequence>
<dbReference type="EC" id="3.5.3.11" evidence="6"/>
<dbReference type="SUPFAM" id="SSF52768">
    <property type="entry name" value="Arginase/deacetylase"/>
    <property type="match status" value="1"/>
</dbReference>
<dbReference type="OrthoDB" id="288726at2759"/>
<dbReference type="EMBL" id="LN679103">
    <property type="protein sequence ID" value="CEL59856.1"/>
    <property type="molecule type" value="Genomic_DNA"/>
</dbReference>
<dbReference type="PRINTS" id="PR00116">
    <property type="entry name" value="ARGINASE"/>
</dbReference>
<dbReference type="GO" id="GO:0033389">
    <property type="term" value="P:putrescine biosynthetic process from arginine, via agmatine"/>
    <property type="evidence" value="ECO:0007669"/>
    <property type="project" value="TreeGrafter"/>
</dbReference>
<dbReference type="InterPro" id="IPR020855">
    <property type="entry name" value="Ureohydrolase_Mn_BS"/>
</dbReference>
<dbReference type="PROSITE" id="PS51409">
    <property type="entry name" value="ARGINASE_2"/>
    <property type="match status" value="1"/>
</dbReference>
<evidence type="ECO:0000256" key="4">
    <source>
        <dbReference type="RuleBase" id="RU003684"/>
    </source>
</evidence>
<dbReference type="InterPro" id="IPR006035">
    <property type="entry name" value="Ureohydrolase"/>
</dbReference>
<dbReference type="PROSITE" id="PS01053">
    <property type="entry name" value="ARGINASE_1"/>
    <property type="match status" value="1"/>
</dbReference>
<dbReference type="FunFam" id="3.40.800.10:FF:000014">
    <property type="entry name" value="Arginase family protein"/>
    <property type="match status" value="1"/>
</dbReference>
<organism evidence="6 7">
    <name type="scientific">Thanatephorus cucumeris (strain AG1-IB / isolate 7/3/14)</name>
    <name type="common">Lettuce bottom rot fungus</name>
    <name type="synonym">Rhizoctonia solani</name>
    <dbReference type="NCBI Taxonomy" id="1108050"/>
    <lineage>
        <taxon>Eukaryota</taxon>
        <taxon>Fungi</taxon>
        <taxon>Dikarya</taxon>
        <taxon>Basidiomycota</taxon>
        <taxon>Agaricomycotina</taxon>
        <taxon>Agaricomycetes</taxon>
        <taxon>Cantharellales</taxon>
        <taxon>Ceratobasidiaceae</taxon>
        <taxon>Rhizoctonia</taxon>
        <taxon>Rhizoctonia solani AG-1</taxon>
    </lineage>
</organism>
<accession>A0A0B7FPE9</accession>
<dbReference type="InterPro" id="IPR023696">
    <property type="entry name" value="Ureohydrolase_dom_sf"/>
</dbReference>
<dbReference type="Proteomes" id="UP000059188">
    <property type="component" value="Unassembled WGS sequence"/>
</dbReference>
<evidence type="ECO:0000256" key="3">
    <source>
        <dbReference type="ARBA" id="ARBA00022801"/>
    </source>
</evidence>
<evidence type="ECO:0000313" key="7">
    <source>
        <dbReference type="Proteomes" id="UP000059188"/>
    </source>
</evidence>